<dbReference type="SUPFAM" id="SSF53474">
    <property type="entry name" value="alpha/beta-Hydrolases"/>
    <property type="match status" value="1"/>
</dbReference>
<sequence length="313" mass="35565">TFAQYDFTDWSAIDIIQVMGQALQIRDGDVTDEDIGLYLYTRDNPDHPTFLEHHRKHNVKRRKGTKVVIHGYLENYRATYMNRIREEYLKLGDFNVIQVDWKRVAKSYYMSAAKNCYLIGGIIGSALVGMKIPASDIHLIGFSLGSHIAAFTSKKIKRLTTKQIYRISALDPAGPYYRMPSIEEDDRLNPGDASIVDVIHSDGGFLGYILPIGTFDIYANRGIRRQPGCQDSEPSLDRRQFLENVLCSHSRAHDFYIQSIVMSNLTCRVCENFDAMDSESCSDDNTITIVNQKVTKDMRGICALTTSDSEPYF</sequence>
<dbReference type="PRINTS" id="PR00821">
    <property type="entry name" value="TAGLIPASE"/>
</dbReference>
<reference evidence="6 7" key="1">
    <citation type="journal article" date="2021" name="BMC Biol.">
        <title>Horizontally acquired antibacterial genes associated with adaptive radiation of ladybird beetles.</title>
        <authorList>
            <person name="Li H.S."/>
            <person name="Tang X.F."/>
            <person name="Huang Y.H."/>
            <person name="Xu Z.Y."/>
            <person name="Chen M.L."/>
            <person name="Du X.Y."/>
            <person name="Qiu B.Y."/>
            <person name="Chen P.T."/>
            <person name="Zhang W."/>
            <person name="Slipinski A."/>
            <person name="Escalona H.E."/>
            <person name="Waterhouse R.M."/>
            <person name="Zwick A."/>
            <person name="Pang H."/>
        </authorList>
    </citation>
    <scope>NUCLEOTIDE SEQUENCE [LARGE SCALE GENOMIC DNA]</scope>
    <source>
        <strain evidence="6">SYSU2018</strain>
    </source>
</reference>
<keyword evidence="7" id="KW-1185">Reference proteome</keyword>
<comment type="caution">
    <text evidence="6">The sequence shown here is derived from an EMBL/GenBank/DDBJ whole genome shotgun (WGS) entry which is preliminary data.</text>
</comment>
<comment type="similarity">
    <text evidence="2 4">Belongs to the AB hydrolase superfamily. Lipase family.</text>
</comment>
<dbReference type="InterPro" id="IPR013818">
    <property type="entry name" value="Lipase"/>
</dbReference>
<dbReference type="GO" id="GO:0005576">
    <property type="term" value="C:extracellular region"/>
    <property type="evidence" value="ECO:0007669"/>
    <property type="project" value="UniProtKB-SubCell"/>
</dbReference>
<name>A0ABD2MSV1_9CUCU</name>
<evidence type="ECO:0000256" key="1">
    <source>
        <dbReference type="ARBA" id="ARBA00004613"/>
    </source>
</evidence>
<dbReference type="EMBL" id="JABFTP020000021">
    <property type="protein sequence ID" value="KAL3269423.1"/>
    <property type="molecule type" value="Genomic_DNA"/>
</dbReference>
<evidence type="ECO:0000259" key="5">
    <source>
        <dbReference type="Pfam" id="PF00151"/>
    </source>
</evidence>
<accession>A0ABD2MSV1</accession>
<gene>
    <name evidence="6" type="ORF">HHI36_008493</name>
</gene>
<dbReference type="AlphaFoldDB" id="A0ABD2MSV1"/>
<dbReference type="Proteomes" id="UP001516400">
    <property type="component" value="Unassembled WGS sequence"/>
</dbReference>
<comment type="subcellular location">
    <subcellularLocation>
        <location evidence="1">Secreted</location>
    </subcellularLocation>
</comment>
<organism evidence="6 7">
    <name type="scientific">Cryptolaemus montrouzieri</name>
    <dbReference type="NCBI Taxonomy" id="559131"/>
    <lineage>
        <taxon>Eukaryota</taxon>
        <taxon>Metazoa</taxon>
        <taxon>Ecdysozoa</taxon>
        <taxon>Arthropoda</taxon>
        <taxon>Hexapoda</taxon>
        <taxon>Insecta</taxon>
        <taxon>Pterygota</taxon>
        <taxon>Neoptera</taxon>
        <taxon>Endopterygota</taxon>
        <taxon>Coleoptera</taxon>
        <taxon>Polyphaga</taxon>
        <taxon>Cucujiformia</taxon>
        <taxon>Coccinelloidea</taxon>
        <taxon>Coccinellidae</taxon>
        <taxon>Scymninae</taxon>
        <taxon>Scymnini</taxon>
        <taxon>Cryptolaemus</taxon>
    </lineage>
</organism>
<dbReference type="InterPro" id="IPR000734">
    <property type="entry name" value="TAG_lipase"/>
</dbReference>
<feature type="domain" description="Lipase" evidence="5">
    <location>
        <begin position="24"/>
        <end position="311"/>
    </location>
</feature>
<dbReference type="Gene3D" id="3.40.50.1820">
    <property type="entry name" value="alpha/beta hydrolase"/>
    <property type="match status" value="1"/>
</dbReference>
<dbReference type="PANTHER" id="PTHR11610">
    <property type="entry name" value="LIPASE"/>
    <property type="match status" value="1"/>
</dbReference>
<keyword evidence="3" id="KW-0964">Secreted</keyword>
<dbReference type="InterPro" id="IPR029058">
    <property type="entry name" value="AB_hydrolase_fold"/>
</dbReference>
<feature type="non-terminal residue" evidence="6">
    <location>
        <position position="1"/>
    </location>
</feature>
<evidence type="ECO:0000256" key="4">
    <source>
        <dbReference type="RuleBase" id="RU004262"/>
    </source>
</evidence>
<proteinExistence type="inferred from homology"/>
<dbReference type="Pfam" id="PF00151">
    <property type="entry name" value="Lipase"/>
    <property type="match status" value="1"/>
</dbReference>
<protein>
    <recommendedName>
        <fullName evidence="5">Lipase domain-containing protein</fullName>
    </recommendedName>
</protein>
<evidence type="ECO:0000313" key="7">
    <source>
        <dbReference type="Proteomes" id="UP001516400"/>
    </source>
</evidence>
<dbReference type="PANTHER" id="PTHR11610:SF173">
    <property type="entry name" value="LIPASE DOMAIN-CONTAINING PROTEIN-RELATED"/>
    <property type="match status" value="1"/>
</dbReference>
<evidence type="ECO:0000256" key="2">
    <source>
        <dbReference type="ARBA" id="ARBA00010701"/>
    </source>
</evidence>
<evidence type="ECO:0000256" key="3">
    <source>
        <dbReference type="ARBA" id="ARBA00022525"/>
    </source>
</evidence>
<evidence type="ECO:0000313" key="6">
    <source>
        <dbReference type="EMBL" id="KAL3269423.1"/>
    </source>
</evidence>